<proteinExistence type="inferred from homology"/>
<comment type="similarity">
    <text evidence="2">Belongs to the polysaccharide deacetylase family.</text>
</comment>
<dbReference type="PROSITE" id="PS51677">
    <property type="entry name" value="NODB"/>
    <property type="match status" value="1"/>
</dbReference>
<protein>
    <recommendedName>
        <fullName evidence="3">Chitooligosaccharide deacetylase</fullName>
    </recommendedName>
    <alternativeName>
        <fullName evidence="4">Nodulation protein B</fullName>
    </alternativeName>
</protein>
<dbReference type="OrthoDB" id="9787041at2"/>
<dbReference type="GO" id="GO:0016810">
    <property type="term" value="F:hydrolase activity, acting on carbon-nitrogen (but not peptide) bonds"/>
    <property type="evidence" value="ECO:0007669"/>
    <property type="project" value="InterPro"/>
</dbReference>
<comment type="function">
    <text evidence="1">Is involved in generating a small heat-stable compound (Nod), an acylated oligomer of N-acetylglucosamine, that stimulates mitosis in various plant protoplasts.</text>
</comment>
<dbReference type="EMBL" id="LT670849">
    <property type="protein sequence ID" value="SHN73074.1"/>
    <property type="molecule type" value="Genomic_DNA"/>
</dbReference>
<keyword evidence="7" id="KW-1185">Reference proteome</keyword>
<evidence type="ECO:0000256" key="1">
    <source>
        <dbReference type="ARBA" id="ARBA00003236"/>
    </source>
</evidence>
<evidence type="ECO:0000256" key="4">
    <source>
        <dbReference type="ARBA" id="ARBA00032976"/>
    </source>
</evidence>
<dbReference type="PANTHER" id="PTHR43123">
    <property type="entry name" value="POLYSACCHARIDE DEACETYLASE-RELATED"/>
    <property type="match status" value="1"/>
</dbReference>
<evidence type="ECO:0000313" key="6">
    <source>
        <dbReference type="EMBL" id="SHN73074.1"/>
    </source>
</evidence>
<feature type="domain" description="NodB homology" evidence="5">
    <location>
        <begin position="69"/>
        <end position="290"/>
    </location>
</feature>
<dbReference type="PANTHER" id="PTHR43123:SF4">
    <property type="entry name" value="POLYSACCHARIDE DEACETYLASE"/>
    <property type="match status" value="1"/>
</dbReference>
<dbReference type="Gene3D" id="3.20.20.370">
    <property type="entry name" value="Glycoside hydrolase/deacetylase"/>
    <property type="match status" value="1"/>
</dbReference>
<dbReference type="Proteomes" id="UP000184096">
    <property type="component" value="Chromosome I"/>
</dbReference>
<organism evidence="6 7">
    <name type="scientific">Bradyrhizobium erythrophlei</name>
    <dbReference type="NCBI Taxonomy" id="1437360"/>
    <lineage>
        <taxon>Bacteria</taxon>
        <taxon>Pseudomonadati</taxon>
        <taxon>Pseudomonadota</taxon>
        <taxon>Alphaproteobacteria</taxon>
        <taxon>Hyphomicrobiales</taxon>
        <taxon>Nitrobacteraceae</taxon>
        <taxon>Bradyrhizobium</taxon>
    </lineage>
</organism>
<accession>A0A1M7TQQ8</accession>
<evidence type="ECO:0000313" key="7">
    <source>
        <dbReference type="Proteomes" id="UP000184096"/>
    </source>
</evidence>
<evidence type="ECO:0000259" key="5">
    <source>
        <dbReference type="PROSITE" id="PS51677"/>
    </source>
</evidence>
<evidence type="ECO:0000256" key="2">
    <source>
        <dbReference type="ARBA" id="ARBA00010973"/>
    </source>
</evidence>
<gene>
    <name evidence="6" type="ORF">SAMN05444170_2393</name>
</gene>
<dbReference type="SUPFAM" id="SSF88713">
    <property type="entry name" value="Glycoside hydrolase/deacetylase"/>
    <property type="match status" value="1"/>
</dbReference>
<sequence length="310" mass="34556">MTDEGAMLRDFKGYGRKPPHADWPNKARIAVNVVINVEEGSEPSVPDGDHNTETGLIETGGPAFPGRDLGAESMFEYGSRAGFWRLLKILQRHDAAATFFVCAQALARNPQIADALREGTTAGIYDLCGHGSRWERHQGMSLDAERSAIFSAYDTIEALTGTAPSGWYCRYAPTENTRRLVVEHGGFLYDSDAYNDDLPYWVTCMGRQHLVVPYTQVTNDAKYIRGAVTTGADFQQILWEQFSALYDEGANEPKMMTIGLHCRLAGHPFRSIALSQFLESIAKKPDVWLCRRSDIARHWMARFPATKAVS</sequence>
<name>A0A1M7TQQ8_9BRAD</name>
<dbReference type="Pfam" id="PF01522">
    <property type="entry name" value="Polysacc_deac_1"/>
    <property type="match status" value="1"/>
</dbReference>
<evidence type="ECO:0000256" key="3">
    <source>
        <dbReference type="ARBA" id="ARBA00020071"/>
    </source>
</evidence>
<dbReference type="AlphaFoldDB" id="A0A1M7TQQ8"/>
<dbReference type="InterPro" id="IPR002509">
    <property type="entry name" value="NODB_dom"/>
</dbReference>
<dbReference type="InterPro" id="IPR011330">
    <property type="entry name" value="Glyco_hydro/deAcase_b/a-brl"/>
</dbReference>
<dbReference type="RefSeq" id="WP_083587552.1">
    <property type="nucleotide sequence ID" value="NZ_LT670849.1"/>
</dbReference>
<reference evidence="7" key="1">
    <citation type="submission" date="2016-11" db="EMBL/GenBank/DDBJ databases">
        <authorList>
            <person name="Varghese N."/>
            <person name="Submissions S."/>
        </authorList>
    </citation>
    <scope>NUCLEOTIDE SEQUENCE [LARGE SCALE GENOMIC DNA]</scope>
    <source>
        <strain evidence="7">GAS401</strain>
    </source>
</reference>
<dbReference type="GO" id="GO:0005975">
    <property type="term" value="P:carbohydrate metabolic process"/>
    <property type="evidence" value="ECO:0007669"/>
    <property type="project" value="InterPro"/>
</dbReference>